<reference evidence="1" key="1">
    <citation type="journal article" date="2020" name="Fungal Divers.">
        <title>Resolving the Mortierellaceae phylogeny through synthesis of multi-gene phylogenetics and phylogenomics.</title>
        <authorList>
            <person name="Vandepol N."/>
            <person name="Liber J."/>
            <person name="Desiro A."/>
            <person name="Na H."/>
            <person name="Kennedy M."/>
            <person name="Barry K."/>
            <person name="Grigoriev I.V."/>
            <person name="Miller A.N."/>
            <person name="O'Donnell K."/>
            <person name="Stajich J.E."/>
            <person name="Bonito G."/>
        </authorList>
    </citation>
    <scope>NUCLEOTIDE SEQUENCE</scope>
    <source>
        <strain evidence="1">KOD1015</strain>
    </source>
</reference>
<protein>
    <submittedName>
        <fullName evidence="1">Uncharacterized protein</fullName>
    </submittedName>
</protein>
<dbReference type="EMBL" id="JAABOA010008280">
    <property type="protein sequence ID" value="KAF9536005.1"/>
    <property type="molecule type" value="Genomic_DNA"/>
</dbReference>
<gene>
    <name evidence="1" type="ORF">BGW38_010349</name>
</gene>
<evidence type="ECO:0000313" key="1">
    <source>
        <dbReference type="EMBL" id="KAF9536005.1"/>
    </source>
</evidence>
<dbReference type="AlphaFoldDB" id="A0A9P6EUY6"/>
<sequence length="107" mass="12084">NAIPQADHKENESSSDIRCSFLAKDGAKENPSLKKIRDSFVASGAPKEIKGILRIHLEFPRVQGPKPTTYVKRDPSTGIEDVMVYIDLSNMDDFFYEGIEENKRDIL</sequence>
<feature type="non-terminal residue" evidence="1">
    <location>
        <position position="1"/>
    </location>
</feature>
<organism evidence="1 2">
    <name type="scientific">Lunasporangiospora selenospora</name>
    <dbReference type="NCBI Taxonomy" id="979761"/>
    <lineage>
        <taxon>Eukaryota</taxon>
        <taxon>Fungi</taxon>
        <taxon>Fungi incertae sedis</taxon>
        <taxon>Mucoromycota</taxon>
        <taxon>Mortierellomycotina</taxon>
        <taxon>Mortierellomycetes</taxon>
        <taxon>Mortierellales</taxon>
        <taxon>Mortierellaceae</taxon>
        <taxon>Lunasporangiospora</taxon>
    </lineage>
</organism>
<feature type="non-terminal residue" evidence="1">
    <location>
        <position position="107"/>
    </location>
</feature>
<proteinExistence type="predicted"/>
<dbReference type="OrthoDB" id="2420447at2759"/>
<name>A0A9P6EUY6_9FUNG</name>
<accession>A0A9P6EUY6</accession>
<keyword evidence="2" id="KW-1185">Reference proteome</keyword>
<dbReference type="Proteomes" id="UP000780801">
    <property type="component" value="Unassembled WGS sequence"/>
</dbReference>
<comment type="caution">
    <text evidence="1">The sequence shown here is derived from an EMBL/GenBank/DDBJ whole genome shotgun (WGS) entry which is preliminary data.</text>
</comment>
<evidence type="ECO:0000313" key="2">
    <source>
        <dbReference type="Proteomes" id="UP000780801"/>
    </source>
</evidence>